<name>A0A0R3NBI3_9BRAD</name>
<sequence length="93" mass="9670">MRDSAMPASDIPDSLPATVRPTASRTTRLGESQLAIGFAVGDEPWLALSPKLAMPISGDTLLRIIRSALLPDFVAQPPSASTIGLGVVASDIE</sequence>
<organism evidence="2 3">
    <name type="scientific">Bradyrhizobium retamae</name>
    <dbReference type="NCBI Taxonomy" id="1300035"/>
    <lineage>
        <taxon>Bacteria</taxon>
        <taxon>Pseudomonadati</taxon>
        <taxon>Pseudomonadota</taxon>
        <taxon>Alphaproteobacteria</taxon>
        <taxon>Hyphomicrobiales</taxon>
        <taxon>Nitrobacteraceae</taxon>
        <taxon>Bradyrhizobium</taxon>
    </lineage>
</organism>
<reference evidence="2 3" key="1">
    <citation type="submission" date="2014-03" db="EMBL/GenBank/DDBJ databases">
        <title>Bradyrhizobium valentinum sp. nov., isolated from effective nodules of Lupinus mariae-josephae, a lupine endemic of basic-lime soils in Eastern Spain.</title>
        <authorList>
            <person name="Duran D."/>
            <person name="Rey L."/>
            <person name="Navarro A."/>
            <person name="Busquets A."/>
            <person name="Imperial J."/>
            <person name="Ruiz-Argueso T."/>
        </authorList>
    </citation>
    <scope>NUCLEOTIDE SEQUENCE [LARGE SCALE GENOMIC DNA]</scope>
    <source>
        <strain evidence="2 3">Ro19</strain>
    </source>
</reference>
<accession>A0A0R3NBI3</accession>
<dbReference type="OrthoDB" id="46712at2"/>
<evidence type="ECO:0000313" key="2">
    <source>
        <dbReference type="EMBL" id="KRR29386.1"/>
    </source>
</evidence>
<evidence type="ECO:0000256" key="1">
    <source>
        <dbReference type="SAM" id="MobiDB-lite"/>
    </source>
</evidence>
<gene>
    <name evidence="2" type="ORF">CQ13_38775</name>
</gene>
<dbReference type="AlphaFoldDB" id="A0A0R3NBI3"/>
<comment type="caution">
    <text evidence="2">The sequence shown here is derived from an EMBL/GenBank/DDBJ whole genome shotgun (WGS) entry which is preliminary data.</text>
</comment>
<proteinExistence type="predicted"/>
<keyword evidence="3" id="KW-1185">Reference proteome</keyword>
<evidence type="ECO:0000313" key="3">
    <source>
        <dbReference type="Proteomes" id="UP000052023"/>
    </source>
</evidence>
<feature type="region of interest" description="Disordered" evidence="1">
    <location>
        <begin position="1"/>
        <end position="26"/>
    </location>
</feature>
<protein>
    <submittedName>
        <fullName evidence="2">Uncharacterized protein</fullName>
    </submittedName>
</protein>
<dbReference type="EMBL" id="LLYA01000034">
    <property type="protein sequence ID" value="KRR29386.1"/>
    <property type="molecule type" value="Genomic_DNA"/>
</dbReference>
<dbReference type="Proteomes" id="UP000052023">
    <property type="component" value="Unassembled WGS sequence"/>
</dbReference>